<evidence type="ECO:0000256" key="1">
    <source>
        <dbReference type="SAM" id="Phobius"/>
    </source>
</evidence>
<accession>A0A075G4B1</accession>
<keyword evidence="1" id="KW-0812">Transmembrane</keyword>
<evidence type="ECO:0000313" key="2">
    <source>
        <dbReference type="EMBL" id="AIE98284.1"/>
    </source>
</evidence>
<dbReference type="EMBL" id="KF900531">
    <property type="protein sequence ID" value="AIE98284.1"/>
    <property type="molecule type" value="Genomic_DNA"/>
</dbReference>
<feature type="transmembrane region" description="Helical" evidence="1">
    <location>
        <begin position="17"/>
        <end position="37"/>
    </location>
</feature>
<proteinExistence type="predicted"/>
<keyword evidence="1" id="KW-0472">Membrane</keyword>
<reference evidence="2" key="1">
    <citation type="journal article" date="2014" name="Genome Biol. Evol.">
        <title>Pangenome evidence for extensive interdomain horizontal transfer affecting lineage core and shell genes in uncultured planktonic thaumarchaeota and euryarchaeota.</title>
        <authorList>
            <person name="Deschamps P."/>
            <person name="Zivanovic Y."/>
            <person name="Moreira D."/>
            <person name="Rodriguez-Valera F."/>
            <person name="Lopez-Garcia P."/>
        </authorList>
    </citation>
    <scope>NUCLEOTIDE SEQUENCE</scope>
</reference>
<organism evidence="2">
    <name type="scientific">uncultured marine thaumarchaeote KM3_04_H11</name>
    <dbReference type="NCBI Taxonomy" id="1455968"/>
    <lineage>
        <taxon>Archaea</taxon>
        <taxon>Nitrososphaerota</taxon>
        <taxon>environmental samples</taxon>
    </lineage>
</organism>
<name>A0A075G4B1_9ARCH</name>
<keyword evidence="1" id="KW-1133">Transmembrane helix</keyword>
<dbReference type="AlphaFoldDB" id="A0A075G4B1"/>
<protein>
    <submittedName>
        <fullName evidence="2">Uncharacterized protein</fullName>
    </submittedName>
</protein>
<sequence length="50" mass="5717">MFISDVYGYLDPTSLSFVAQMLIGVFIGLGVAIKIYWEKIKLKFSKTRLD</sequence>